<dbReference type="Gene3D" id="2.60.120.590">
    <property type="entry name" value="Alpha-ketoglutarate-dependent dioxygenase AlkB-like"/>
    <property type="match status" value="1"/>
</dbReference>
<dbReference type="GO" id="GO:0006307">
    <property type="term" value="P:DNA alkylation repair"/>
    <property type="evidence" value="ECO:0007669"/>
    <property type="project" value="InterPro"/>
</dbReference>
<dbReference type="PANTHER" id="PTHR31212">
    <property type="entry name" value="ALPHA-KETOGLUTARATE-DEPENDENT DIOXYGENASE ALKB HOMOLOG 3"/>
    <property type="match status" value="1"/>
</dbReference>
<feature type="domain" description="Fe2OG dioxygenase" evidence="1">
    <location>
        <begin position="114"/>
        <end position="222"/>
    </location>
</feature>
<evidence type="ECO:0000313" key="2">
    <source>
        <dbReference type="EMBL" id="ARF11674.1"/>
    </source>
</evidence>
<dbReference type="GO" id="GO:0051213">
    <property type="term" value="F:dioxygenase activity"/>
    <property type="evidence" value="ECO:0007669"/>
    <property type="project" value="InterPro"/>
</dbReference>
<dbReference type="PANTHER" id="PTHR31212:SF4">
    <property type="entry name" value="ALPHA-KETOGLUTARATE-DEPENDENT DIOXYGENASE ALKB HOMOLOG 3"/>
    <property type="match status" value="1"/>
</dbReference>
<dbReference type="InterPro" id="IPR005123">
    <property type="entry name" value="Oxoglu/Fe-dep_dioxygenase_dom"/>
</dbReference>
<dbReference type="InterPro" id="IPR027450">
    <property type="entry name" value="AlkB-like"/>
</dbReference>
<gene>
    <name evidence="2" type="ORF">Klosneuvirus_2_110</name>
</gene>
<proteinExistence type="predicted"/>
<evidence type="ECO:0000259" key="1">
    <source>
        <dbReference type="PROSITE" id="PS51471"/>
    </source>
</evidence>
<dbReference type="InterPro" id="IPR037151">
    <property type="entry name" value="AlkB-like_sf"/>
</dbReference>
<organism evidence="2">
    <name type="scientific">Klosneuvirus KNV1</name>
    <dbReference type="NCBI Taxonomy" id="1977640"/>
    <lineage>
        <taxon>Viruses</taxon>
        <taxon>Varidnaviria</taxon>
        <taxon>Bamfordvirae</taxon>
        <taxon>Nucleocytoviricota</taxon>
        <taxon>Megaviricetes</taxon>
        <taxon>Imitervirales</taxon>
        <taxon>Mimiviridae</taxon>
        <taxon>Klosneuvirinae</taxon>
        <taxon>Klosneuvirus</taxon>
    </lineage>
</organism>
<protein>
    <submittedName>
        <fullName evidence="2">2OG-FeII oxygenase superfamily protein</fullName>
    </submittedName>
</protein>
<name>A0A1V0SJ52_9VIRU</name>
<dbReference type="PROSITE" id="PS51471">
    <property type="entry name" value="FE2OG_OXY"/>
    <property type="match status" value="1"/>
</dbReference>
<sequence>MNNLPSFSNDVISPTSIMSDTTVLGSGDVIMHKKFLNADEAQKLFDDIIKNIDFQQWYHMPNKNEEPKPLKRIKRIMVTADSEGNLPYYRFSVNDQSGHGVIPIPAFMNDVCKKINHMLGVELNHIVILLYRDGNDSIGFHKDKTLDLDENAPIVSLSLGGTRTYCLRDNNLNPKIHQEVDLENGTLLVLGPISNENFYHAIKPSEDKSVMPRISITFRKAMTFKHPDNTIIGKGNKYQTLNWPEELRGNHVIGYHSNNIN</sequence>
<dbReference type="InterPro" id="IPR032854">
    <property type="entry name" value="ALKBH3"/>
</dbReference>
<dbReference type="EMBL" id="KY684109">
    <property type="protein sequence ID" value="ARF11674.1"/>
    <property type="molecule type" value="Genomic_DNA"/>
</dbReference>
<dbReference type="Pfam" id="PF13532">
    <property type="entry name" value="2OG-FeII_Oxy_2"/>
    <property type="match status" value="1"/>
</dbReference>
<accession>A0A1V0SJ52</accession>
<dbReference type="SUPFAM" id="SSF51197">
    <property type="entry name" value="Clavaminate synthase-like"/>
    <property type="match status" value="1"/>
</dbReference>
<reference evidence="2" key="1">
    <citation type="journal article" date="2017" name="Science">
        <title>Giant viruses with an expanded complement of translation system components.</title>
        <authorList>
            <person name="Schulz F."/>
            <person name="Yutin N."/>
            <person name="Ivanova N.N."/>
            <person name="Ortega D.R."/>
            <person name="Lee T.K."/>
            <person name="Vierheilig J."/>
            <person name="Daims H."/>
            <person name="Horn M."/>
            <person name="Wagner M."/>
            <person name="Jensen G.J."/>
            <person name="Kyrpides N.C."/>
            <person name="Koonin E.V."/>
            <person name="Woyke T."/>
        </authorList>
    </citation>
    <scope>NUCLEOTIDE SEQUENCE</scope>
    <source>
        <strain evidence="2">KNV1</strain>
    </source>
</reference>